<dbReference type="EMBL" id="JAWJWF010000045">
    <property type="protein sequence ID" value="KAK6627461.1"/>
    <property type="molecule type" value="Genomic_DNA"/>
</dbReference>
<comment type="similarity">
    <text evidence="1">Belongs to the DCC1 family.</text>
</comment>
<protein>
    <recommendedName>
        <fullName evidence="2">Sister chromatid cohesion protein DCC1</fullName>
    </recommendedName>
</protein>
<evidence type="ECO:0000313" key="5">
    <source>
        <dbReference type="Proteomes" id="UP001359485"/>
    </source>
</evidence>
<dbReference type="PANTHER" id="PTHR13395">
    <property type="entry name" value="SISTER CHROMATID COHESION PROTEIN DCC1-RELATED"/>
    <property type="match status" value="1"/>
</dbReference>
<accession>A0ABR1AU52</accession>
<evidence type="ECO:0000256" key="1">
    <source>
        <dbReference type="ARBA" id="ARBA00007017"/>
    </source>
</evidence>
<sequence length="400" mass="47300">MAGSNIQSEEYKRTIEDATNMLICAKQKEEEVSSVTQVFYYPTESECKENINNLRLFSIDEEFIKKLESGERFSFKGCNKEKIVFCTEDETYEVKEGDISNSLIICPNLLYNSDLQHNENNERVLKQQTIYGVHHSYLELRLTFPKLSKLKALLTEVEYTGPKENPDINNGYYFFELLDIIQCSRQQLQENLKEIRALCLDDKWRGLNITYETEVLSYMISVMEKQKWDKIHGMEIKQILNSIVPEFIIDHILLYYTTQLSDDENLYTFKEDVVNRCFAEVLLKTAEGRFRYNEFIMAWERCLNPVIKADINHLKGLALIEKEEGQQKIVHLYPEYDLPENISERFRLLFKRKEKWTLEEITPYIERLAIKTMNVNTMLTKYTRSSNVNGRRLFSAKYVK</sequence>
<proteinExistence type="inferred from homology"/>
<evidence type="ECO:0000256" key="2">
    <source>
        <dbReference type="ARBA" id="ARBA00017682"/>
    </source>
</evidence>
<keyword evidence="5" id="KW-1185">Reference proteome</keyword>
<dbReference type="InterPro" id="IPR019128">
    <property type="entry name" value="Dcc1"/>
</dbReference>
<dbReference type="Proteomes" id="UP001359485">
    <property type="component" value="Unassembled WGS sequence"/>
</dbReference>
<gene>
    <name evidence="4" type="ORF">RUM44_009938</name>
</gene>
<evidence type="ECO:0000313" key="4">
    <source>
        <dbReference type="EMBL" id="KAK6627461.1"/>
    </source>
</evidence>
<reference evidence="4 5" key="1">
    <citation type="submission" date="2023-09" db="EMBL/GenBank/DDBJ databases">
        <title>Genomes of two closely related lineages of the louse Polyplax serrata with different host specificities.</title>
        <authorList>
            <person name="Martinu J."/>
            <person name="Tarabai H."/>
            <person name="Stefka J."/>
            <person name="Hypsa V."/>
        </authorList>
    </citation>
    <scope>NUCLEOTIDE SEQUENCE [LARGE SCALE GENOMIC DNA]</scope>
    <source>
        <strain evidence="4">98ZLc_SE</strain>
    </source>
</reference>
<name>A0ABR1AU52_POLSC</name>
<evidence type="ECO:0000256" key="3">
    <source>
        <dbReference type="ARBA" id="ARBA00022705"/>
    </source>
</evidence>
<dbReference type="PANTHER" id="PTHR13395:SF6">
    <property type="entry name" value="SISTER CHROMATID COHESION PROTEIN DCC1"/>
    <property type="match status" value="1"/>
</dbReference>
<comment type="caution">
    <text evidence="4">The sequence shown here is derived from an EMBL/GenBank/DDBJ whole genome shotgun (WGS) entry which is preliminary data.</text>
</comment>
<keyword evidence="3" id="KW-0235">DNA replication</keyword>
<dbReference type="Pfam" id="PF09724">
    <property type="entry name" value="Dcc1"/>
    <property type="match status" value="1"/>
</dbReference>
<organism evidence="4 5">
    <name type="scientific">Polyplax serrata</name>
    <name type="common">Common mouse louse</name>
    <dbReference type="NCBI Taxonomy" id="468196"/>
    <lineage>
        <taxon>Eukaryota</taxon>
        <taxon>Metazoa</taxon>
        <taxon>Ecdysozoa</taxon>
        <taxon>Arthropoda</taxon>
        <taxon>Hexapoda</taxon>
        <taxon>Insecta</taxon>
        <taxon>Pterygota</taxon>
        <taxon>Neoptera</taxon>
        <taxon>Paraneoptera</taxon>
        <taxon>Psocodea</taxon>
        <taxon>Troctomorpha</taxon>
        <taxon>Phthiraptera</taxon>
        <taxon>Anoplura</taxon>
        <taxon>Polyplacidae</taxon>
        <taxon>Polyplax</taxon>
    </lineage>
</organism>